<dbReference type="Proteomes" id="UP000054564">
    <property type="component" value="Unassembled WGS sequence"/>
</dbReference>
<accession>A0A0L0V3A1</accession>
<dbReference type="AlphaFoldDB" id="A0A0L0V3A1"/>
<protein>
    <submittedName>
        <fullName evidence="1">Uncharacterized protein</fullName>
    </submittedName>
</protein>
<comment type="caution">
    <text evidence="1">The sequence shown here is derived from an EMBL/GenBank/DDBJ whole genome shotgun (WGS) entry which is preliminary data.</text>
</comment>
<reference evidence="2" key="1">
    <citation type="submission" date="2014-03" db="EMBL/GenBank/DDBJ databases">
        <title>The Genome Sequence of Puccinia striiformis f. sp. tritici PST-78.</title>
        <authorList>
            <consortium name="The Broad Institute Genome Sequencing Platform"/>
            <person name="Cuomo C."/>
            <person name="Hulbert S."/>
            <person name="Chen X."/>
            <person name="Walker B."/>
            <person name="Young S.K."/>
            <person name="Zeng Q."/>
            <person name="Gargeya S."/>
            <person name="Fitzgerald M."/>
            <person name="Haas B."/>
            <person name="Abouelleil A."/>
            <person name="Alvarado L."/>
            <person name="Arachchi H.M."/>
            <person name="Berlin A.M."/>
            <person name="Chapman S.B."/>
            <person name="Goldberg J."/>
            <person name="Griggs A."/>
            <person name="Gujja S."/>
            <person name="Hansen M."/>
            <person name="Howarth C."/>
            <person name="Imamovic A."/>
            <person name="Larimer J."/>
            <person name="McCowan C."/>
            <person name="Montmayeur A."/>
            <person name="Murphy C."/>
            <person name="Neiman D."/>
            <person name="Pearson M."/>
            <person name="Priest M."/>
            <person name="Roberts A."/>
            <person name="Saif S."/>
            <person name="Shea T."/>
            <person name="Sisk P."/>
            <person name="Sykes S."/>
            <person name="Wortman J."/>
            <person name="Nusbaum C."/>
            <person name="Birren B."/>
        </authorList>
    </citation>
    <scope>NUCLEOTIDE SEQUENCE [LARGE SCALE GENOMIC DNA]</scope>
    <source>
        <strain evidence="2">race PST-78</strain>
    </source>
</reference>
<dbReference type="STRING" id="1165861.A0A0L0V3A1"/>
<gene>
    <name evidence="1" type="ORF">PSTG_12876</name>
</gene>
<proteinExistence type="predicted"/>
<evidence type="ECO:0000313" key="2">
    <source>
        <dbReference type="Proteomes" id="UP000054564"/>
    </source>
</evidence>
<sequence>MRPAELDYQLWLPANLAPPTARMIGNQQRYILTEPSTPIANLIPTAASRSFPDFKAEVIRHLSGTRNNIALGGLLQDLDNDGALDWRGEVRASRMKYNRTTLQLATEFAEFYRVTHNLRGQYLTKVIVYMRDRNSNRHVPLIMPPFMAPSVQAPHTVLAEDVRPPYVVILPPVAPLQEGPHFMVAQAVPANDPDNNDEIEILSNSSLNRPATLWTLPDFFAFCHIPNHDLHTMAIVTSHSISHWSFFKGVSYVHLKELGFLAGPAKLIENALRVIEL</sequence>
<name>A0A0L0V3A1_9BASI</name>
<keyword evidence="2" id="KW-1185">Reference proteome</keyword>
<evidence type="ECO:0000313" key="1">
    <source>
        <dbReference type="EMBL" id="KNE93773.1"/>
    </source>
</evidence>
<dbReference type="EMBL" id="AJIL01000130">
    <property type="protein sequence ID" value="KNE93773.1"/>
    <property type="molecule type" value="Genomic_DNA"/>
</dbReference>
<organism evidence="1 2">
    <name type="scientific">Puccinia striiformis f. sp. tritici PST-78</name>
    <dbReference type="NCBI Taxonomy" id="1165861"/>
    <lineage>
        <taxon>Eukaryota</taxon>
        <taxon>Fungi</taxon>
        <taxon>Dikarya</taxon>
        <taxon>Basidiomycota</taxon>
        <taxon>Pucciniomycotina</taxon>
        <taxon>Pucciniomycetes</taxon>
        <taxon>Pucciniales</taxon>
        <taxon>Pucciniaceae</taxon>
        <taxon>Puccinia</taxon>
    </lineage>
</organism>